<organism evidence="3 4">
    <name type="scientific">Drosophila mojavensis</name>
    <name type="common">Fruit fly</name>
    <dbReference type="NCBI Taxonomy" id="7230"/>
    <lineage>
        <taxon>Eukaryota</taxon>
        <taxon>Metazoa</taxon>
        <taxon>Ecdysozoa</taxon>
        <taxon>Arthropoda</taxon>
        <taxon>Hexapoda</taxon>
        <taxon>Insecta</taxon>
        <taxon>Pterygota</taxon>
        <taxon>Neoptera</taxon>
        <taxon>Endopterygota</taxon>
        <taxon>Diptera</taxon>
        <taxon>Brachycera</taxon>
        <taxon>Muscomorpha</taxon>
        <taxon>Ephydroidea</taxon>
        <taxon>Drosophilidae</taxon>
        <taxon>Drosophila</taxon>
    </lineage>
</organism>
<feature type="signal peptide" evidence="2">
    <location>
        <begin position="1"/>
        <end position="24"/>
    </location>
</feature>
<feature type="transmembrane region" description="Helical" evidence="1">
    <location>
        <begin position="128"/>
        <end position="148"/>
    </location>
</feature>
<evidence type="ECO:0008006" key="5">
    <source>
        <dbReference type="Google" id="ProtNLM"/>
    </source>
</evidence>
<keyword evidence="1" id="KW-0472">Membrane</keyword>
<sequence length="149" mass="16737">MEKLPIVIIYFAYSFLFLSRSANAQGHRCIKCPHLECHKNGSFFASFDNRDQVKVVHQEDDEPDDPVSECLSPRVKVNGTLNDVVCSAERNLCFVVCAKSRKEDDKALCAKCAERCECKVPNNGRKGYTANGLLYILIPVCLVAFYILV</sequence>
<accession>A0A0Q9XH51</accession>
<gene>
    <name evidence="3" type="primary">Dmoj\GI25878</name>
    <name evidence="3" type="ORF">Dmoj_GI25878</name>
</gene>
<evidence type="ECO:0000313" key="4">
    <source>
        <dbReference type="Proteomes" id="UP000009192"/>
    </source>
</evidence>
<protein>
    <recommendedName>
        <fullName evidence="5">DUF753 domain-containing protein</fullName>
    </recommendedName>
</protein>
<dbReference type="AlphaFoldDB" id="A0A0Q9XH51"/>
<proteinExistence type="predicted"/>
<keyword evidence="1" id="KW-1133">Transmembrane helix</keyword>
<reference evidence="3 4" key="1">
    <citation type="journal article" date="2007" name="Nature">
        <title>Evolution of genes and genomes on the Drosophila phylogeny.</title>
        <authorList>
            <consortium name="Drosophila 12 Genomes Consortium"/>
            <person name="Clark A.G."/>
            <person name="Eisen M.B."/>
            <person name="Smith D.R."/>
            <person name="Bergman C.M."/>
            <person name="Oliver B."/>
            <person name="Markow T.A."/>
            <person name="Kaufman T.C."/>
            <person name="Kellis M."/>
            <person name="Gelbart W."/>
            <person name="Iyer V.N."/>
            <person name="Pollard D.A."/>
            <person name="Sackton T.B."/>
            <person name="Larracuente A.M."/>
            <person name="Singh N.D."/>
            <person name="Abad J.P."/>
            <person name="Abt D.N."/>
            <person name="Adryan B."/>
            <person name="Aguade M."/>
            <person name="Akashi H."/>
            <person name="Anderson W.W."/>
            <person name="Aquadro C.F."/>
            <person name="Ardell D.H."/>
            <person name="Arguello R."/>
            <person name="Artieri C.G."/>
            <person name="Barbash D.A."/>
            <person name="Barker D."/>
            <person name="Barsanti P."/>
            <person name="Batterham P."/>
            <person name="Batzoglou S."/>
            <person name="Begun D."/>
            <person name="Bhutkar A."/>
            <person name="Blanco E."/>
            <person name="Bosak S.A."/>
            <person name="Bradley R.K."/>
            <person name="Brand A.D."/>
            <person name="Brent M.R."/>
            <person name="Brooks A.N."/>
            <person name="Brown R.H."/>
            <person name="Butlin R.K."/>
            <person name="Caggese C."/>
            <person name="Calvi B.R."/>
            <person name="Bernardo de Carvalho A."/>
            <person name="Caspi A."/>
            <person name="Castrezana S."/>
            <person name="Celniker S.E."/>
            <person name="Chang J.L."/>
            <person name="Chapple C."/>
            <person name="Chatterji S."/>
            <person name="Chinwalla A."/>
            <person name="Civetta A."/>
            <person name="Clifton S.W."/>
            <person name="Comeron J.M."/>
            <person name="Costello J.C."/>
            <person name="Coyne J.A."/>
            <person name="Daub J."/>
            <person name="David R.G."/>
            <person name="Delcher A.L."/>
            <person name="Delehaunty K."/>
            <person name="Do C.B."/>
            <person name="Ebling H."/>
            <person name="Edwards K."/>
            <person name="Eickbush T."/>
            <person name="Evans J.D."/>
            <person name="Filipski A."/>
            <person name="Findeiss S."/>
            <person name="Freyhult E."/>
            <person name="Fulton L."/>
            <person name="Fulton R."/>
            <person name="Garcia A.C."/>
            <person name="Gardiner A."/>
            <person name="Garfield D.A."/>
            <person name="Garvin B.E."/>
            <person name="Gibson G."/>
            <person name="Gilbert D."/>
            <person name="Gnerre S."/>
            <person name="Godfrey J."/>
            <person name="Good R."/>
            <person name="Gotea V."/>
            <person name="Gravely B."/>
            <person name="Greenberg A.J."/>
            <person name="Griffiths-Jones S."/>
            <person name="Gross S."/>
            <person name="Guigo R."/>
            <person name="Gustafson E.A."/>
            <person name="Haerty W."/>
            <person name="Hahn M.W."/>
            <person name="Halligan D.L."/>
            <person name="Halpern A.L."/>
            <person name="Halter G.M."/>
            <person name="Han M.V."/>
            <person name="Heger A."/>
            <person name="Hillier L."/>
            <person name="Hinrichs A.S."/>
            <person name="Holmes I."/>
            <person name="Hoskins R.A."/>
            <person name="Hubisz M.J."/>
            <person name="Hultmark D."/>
            <person name="Huntley M.A."/>
            <person name="Jaffe D.B."/>
            <person name="Jagadeeshan S."/>
            <person name="Jeck W.R."/>
            <person name="Johnson J."/>
            <person name="Jones C.D."/>
            <person name="Jordan W.C."/>
            <person name="Karpen G.H."/>
            <person name="Kataoka E."/>
            <person name="Keightley P.D."/>
            <person name="Kheradpour P."/>
            <person name="Kirkness E.F."/>
            <person name="Koerich L.B."/>
            <person name="Kristiansen K."/>
            <person name="Kudrna D."/>
            <person name="Kulathinal R.J."/>
            <person name="Kumar S."/>
            <person name="Kwok R."/>
            <person name="Lander E."/>
            <person name="Langley C.H."/>
            <person name="Lapoint R."/>
            <person name="Lazzaro B.P."/>
            <person name="Lee S.J."/>
            <person name="Levesque L."/>
            <person name="Li R."/>
            <person name="Lin C.F."/>
            <person name="Lin M.F."/>
            <person name="Lindblad-Toh K."/>
            <person name="Llopart A."/>
            <person name="Long M."/>
            <person name="Low L."/>
            <person name="Lozovsky E."/>
            <person name="Lu J."/>
            <person name="Luo M."/>
            <person name="Machado C.A."/>
            <person name="Makalowski W."/>
            <person name="Marzo M."/>
            <person name="Matsuda M."/>
            <person name="Matzkin L."/>
            <person name="McAllister B."/>
            <person name="McBride C.S."/>
            <person name="McKernan B."/>
            <person name="McKernan K."/>
            <person name="Mendez-Lago M."/>
            <person name="Minx P."/>
            <person name="Mollenhauer M.U."/>
            <person name="Montooth K."/>
            <person name="Mount S.M."/>
            <person name="Mu X."/>
            <person name="Myers E."/>
            <person name="Negre B."/>
            <person name="Newfeld S."/>
            <person name="Nielsen R."/>
            <person name="Noor M.A."/>
            <person name="O'Grady P."/>
            <person name="Pachter L."/>
            <person name="Papaceit M."/>
            <person name="Parisi M.J."/>
            <person name="Parisi M."/>
            <person name="Parts L."/>
            <person name="Pedersen J.S."/>
            <person name="Pesole G."/>
            <person name="Phillippy A.M."/>
            <person name="Ponting C.P."/>
            <person name="Pop M."/>
            <person name="Porcelli D."/>
            <person name="Powell J.R."/>
            <person name="Prohaska S."/>
            <person name="Pruitt K."/>
            <person name="Puig M."/>
            <person name="Quesneville H."/>
            <person name="Ram K.R."/>
            <person name="Rand D."/>
            <person name="Rasmussen M.D."/>
            <person name="Reed L.K."/>
            <person name="Reenan R."/>
            <person name="Reily A."/>
            <person name="Remington K.A."/>
            <person name="Rieger T.T."/>
            <person name="Ritchie M.G."/>
            <person name="Robin C."/>
            <person name="Rogers Y.H."/>
            <person name="Rohde C."/>
            <person name="Rozas J."/>
            <person name="Rubenfield M.J."/>
            <person name="Ruiz A."/>
            <person name="Russo S."/>
            <person name="Salzberg S.L."/>
            <person name="Sanchez-Gracia A."/>
            <person name="Saranga D.J."/>
            <person name="Sato H."/>
            <person name="Schaeffer S.W."/>
            <person name="Schatz M.C."/>
            <person name="Schlenke T."/>
            <person name="Schwartz R."/>
            <person name="Segarra C."/>
            <person name="Singh R.S."/>
            <person name="Sirot L."/>
            <person name="Sirota M."/>
            <person name="Sisneros N.B."/>
            <person name="Smith C.D."/>
            <person name="Smith T.F."/>
            <person name="Spieth J."/>
            <person name="Stage D.E."/>
            <person name="Stark A."/>
            <person name="Stephan W."/>
            <person name="Strausberg R.L."/>
            <person name="Strempel S."/>
            <person name="Sturgill D."/>
            <person name="Sutton G."/>
            <person name="Sutton G.G."/>
            <person name="Tao W."/>
            <person name="Teichmann S."/>
            <person name="Tobari Y.N."/>
            <person name="Tomimura Y."/>
            <person name="Tsolas J.M."/>
            <person name="Valente V.L."/>
            <person name="Venter E."/>
            <person name="Venter J.C."/>
            <person name="Vicario S."/>
            <person name="Vieira F.G."/>
            <person name="Vilella A.J."/>
            <person name="Villasante A."/>
            <person name="Walenz B."/>
            <person name="Wang J."/>
            <person name="Wasserman M."/>
            <person name="Watts T."/>
            <person name="Wilson D."/>
            <person name="Wilson R.K."/>
            <person name="Wing R.A."/>
            <person name="Wolfner M.F."/>
            <person name="Wong A."/>
            <person name="Wong G.K."/>
            <person name="Wu C.I."/>
            <person name="Wu G."/>
            <person name="Yamamoto D."/>
            <person name="Yang H.P."/>
            <person name="Yang S.P."/>
            <person name="Yorke J.A."/>
            <person name="Yoshida K."/>
            <person name="Zdobnov E."/>
            <person name="Zhang P."/>
            <person name="Zhang Y."/>
            <person name="Zimin A.V."/>
            <person name="Baldwin J."/>
            <person name="Abdouelleil A."/>
            <person name="Abdulkadir J."/>
            <person name="Abebe A."/>
            <person name="Abera B."/>
            <person name="Abreu J."/>
            <person name="Acer S.C."/>
            <person name="Aftuck L."/>
            <person name="Alexander A."/>
            <person name="An P."/>
            <person name="Anderson E."/>
            <person name="Anderson S."/>
            <person name="Arachi H."/>
            <person name="Azer M."/>
            <person name="Bachantsang P."/>
            <person name="Barry A."/>
            <person name="Bayul T."/>
            <person name="Berlin A."/>
            <person name="Bessette D."/>
            <person name="Bloom T."/>
            <person name="Blye J."/>
            <person name="Boguslavskiy L."/>
            <person name="Bonnet C."/>
            <person name="Boukhgalter B."/>
            <person name="Bourzgui I."/>
            <person name="Brown A."/>
            <person name="Cahill P."/>
            <person name="Channer S."/>
            <person name="Cheshatsang Y."/>
            <person name="Chuda L."/>
            <person name="Citroen M."/>
            <person name="Collymore A."/>
            <person name="Cooke P."/>
            <person name="Costello M."/>
            <person name="D'Aco K."/>
            <person name="Daza R."/>
            <person name="De Haan G."/>
            <person name="DeGray S."/>
            <person name="DeMaso C."/>
            <person name="Dhargay N."/>
            <person name="Dooley K."/>
            <person name="Dooley E."/>
            <person name="Doricent M."/>
            <person name="Dorje P."/>
            <person name="Dorjee K."/>
            <person name="Dupes A."/>
            <person name="Elong R."/>
            <person name="Falk J."/>
            <person name="Farina A."/>
            <person name="Faro S."/>
            <person name="Ferguson D."/>
            <person name="Fisher S."/>
            <person name="Foley C.D."/>
            <person name="Franke A."/>
            <person name="Friedrich D."/>
            <person name="Gadbois L."/>
            <person name="Gearin G."/>
            <person name="Gearin C.R."/>
            <person name="Giannoukos G."/>
            <person name="Goode T."/>
            <person name="Graham J."/>
            <person name="Grandbois E."/>
            <person name="Grewal S."/>
            <person name="Gyaltsen K."/>
            <person name="Hafez N."/>
            <person name="Hagos B."/>
            <person name="Hall J."/>
            <person name="Henson C."/>
            <person name="Hollinger A."/>
            <person name="Honan T."/>
            <person name="Huard M.D."/>
            <person name="Hughes L."/>
            <person name="Hurhula B."/>
            <person name="Husby M.E."/>
            <person name="Kamat A."/>
            <person name="Kanga B."/>
            <person name="Kashin S."/>
            <person name="Khazanovich D."/>
            <person name="Kisner P."/>
            <person name="Lance K."/>
            <person name="Lara M."/>
            <person name="Lee W."/>
            <person name="Lennon N."/>
            <person name="Letendre F."/>
            <person name="LeVine R."/>
            <person name="Lipovsky A."/>
            <person name="Liu X."/>
            <person name="Liu J."/>
            <person name="Liu S."/>
            <person name="Lokyitsang T."/>
            <person name="Lokyitsang Y."/>
            <person name="Lubonja R."/>
            <person name="Lui A."/>
            <person name="MacDonald P."/>
            <person name="Magnisalis V."/>
            <person name="Maru K."/>
            <person name="Matthews C."/>
            <person name="McCusker W."/>
            <person name="McDonough S."/>
            <person name="Mehta T."/>
            <person name="Meldrim J."/>
            <person name="Meneus L."/>
            <person name="Mihai O."/>
            <person name="Mihalev A."/>
            <person name="Mihova T."/>
            <person name="Mittelman R."/>
            <person name="Mlenga V."/>
            <person name="Montmayeur A."/>
            <person name="Mulrain L."/>
            <person name="Navidi A."/>
            <person name="Naylor J."/>
            <person name="Negash T."/>
            <person name="Nguyen T."/>
            <person name="Nguyen N."/>
            <person name="Nicol R."/>
            <person name="Norbu C."/>
            <person name="Norbu N."/>
            <person name="Novod N."/>
            <person name="O'Neill B."/>
            <person name="Osman S."/>
            <person name="Markiewicz E."/>
            <person name="Oyono O.L."/>
            <person name="Patti C."/>
            <person name="Phunkhang P."/>
            <person name="Pierre F."/>
            <person name="Priest M."/>
            <person name="Raghuraman S."/>
            <person name="Rege F."/>
            <person name="Reyes R."/>
            <person name="Rise C."/>
            <person name="Rogov P."/>
            <person name="Ross K."/>
            <person name="Ryan E."/>
            <person name="Settipalli S."/>
            <person name="Shea T."/>
            <person name="Sherpa N."/>
            <person name="Shi L."/>
            <person name="Shih D."/>
            <person name="Sparrow T."/>
            <person name="Spaulding J."/>
            <person name="Stalker J."/>
            <person name="Stange-Thomann N."/>
            <person name="Stavropoulos S."/>
            <person name="Stone C."/>
            <person name="Strader C."/>
            <person name="Tesfaye S."/>
            <person name="Thomson T."/>
            <person name="Thoulutsang Y."/>
            <person name="Thoulutsang D."/>
            <person name="Topham K."/>
            <person name="Topping I."/>
            <person name="Tsamla T."/>
            <person name="Vassiliev H."/>
            <person name="Vo A."/>
            <person name="Wangchuk T."/>
            <person name="Wangdi T."/>
            <person name="Weiand M."/>
            <person name="Wilkinson J."/>
            <person name="Wilson A."/>
            <person name="Yadav S."/>
            <person name="Young G."/>
            <person name="Yu Q."/>
            <person name="Zembek L."/>
            <person name="Zhong D."/>
            <person name="Zimmer A."/>
            <person name="Zwirko Z."/>
            <person name="Jaffe D.B."/>
            <person name="Alvarez P."/>
            <person name="Brockman W."/>
            <person name="Butler J."/>
            <person name="Chin C."/>
            <person name="Gnerre S."/>
            <person name="Grabherr M."/>
            <person name="Kleber M."/>
            <person name="Mauceli E."/>
            <person name="MacCallum I."/>
        </authorList>
    </citation>
    <scope>NUCLEOTIDE SEQUENCE [LARGE SCALE GENOMIC DNA]</scope>
    <source>
        <strain evidence="4">Tucson 15081-1352.22</strain>
    </source>
</reference>
<dbReference type="InParanoid" id="A0A0Q9XH51"/>
<dbReference type="Proteomes" id="UP000009192">
    <property type="component" value="Unassembled WGS sequence"/>
</dbReference>
<dbReference type="EMBL" id="CH933807">
    <property type="protein sequence ID" value="KRG02936.1"/>
    <property type="molecule type" value="Genomic_DNA"/>
</dbReference>
<evidence type="ECO:0000256" key="2">
    <source>
        <dbReference type="SAM" id="SignalP"/>
    </source>
</evidence>
<keyword evidence="4" id="KW-1185">Reference proteome</keyword>
<evidence type="ECO:0000313" key="3">
    <source>
        <dbReference type="EMBL" id="KRG02936.1"/>
    </source>
</evidence>
<keyword evidence="2" id="KW-0732">Signal</keyword>
<keyword evidence="1" id="KW-0812">Transmembrane</keyword>
<name>A0A0Q9XH51_DROMO</name>
<evidence type="ECO:0000256" key="1">
    <source>
        <dbReference type="SAM" id="Phobius"/>
    </source>
</evidence>
<feature type="chain" id="PRO_5006387929" description="DUF753 domain-containing protein" evidence="2">
    <location>
        <begin position="25"/>
        <end position="149"/>
    </location>
</feature>
<dbReference type="KEGG" id="dmo:Dmoj_GI25878"/>